<dbReference type="AlphaFoldDB" id="A0AAW7K592"/>
<keyword evidence="8" id="KW-0328">Glycosyltransferase</keyword>
<evidence type="ECO:0000256" key="6">
    <source>
        <dbReference type="HAMAP-Rule" id="MF_00397"/>
    </source>
</evidence>
<evidence type="ECO:0000256" key="3">
    <source>
        <dbReference type="ARBA" id="ARBA00022679"/>
    </source>
</evidence>
<dbReference type="PANTHER" id="PTHR30201">
    <property type="entry name" value="TRIPHOSPHORIBOSYL-DEPHOSPHO-COA SYNTHASE"/>
    <property type="match status" value="1"/>
</dbReference>
<evidence type="ECO:0000313" key="10">
    <source>
        <dbReference type="Proteomes" id="UP001167864"/>
    </source>
</evidence>
<evidence type="ECO:0000313" key="7">
    <source>
        <dbReference type="EMBL" id="CNE17803.1"/>
    </source>
</evidence>
<dbReference type="GO" id="GO:0005524">
    <property type="term" value="F:ATP binding"/>
    <property type="evidence" value="ECO:0007669"/>
    <property type="project" value="UniProtKB-KW"/>
</dbReference>
<sequence length="309" mass="33382">MPLLPVDNPFPLTFPLQDYADLAYFALLAEVNLTPKPGLVDRFNTGAHKDMNLDDFYRSADAIAPWFSRFIEQGIATEHLKGEAALSALRPLGLACEHAMFQATGGVNTHKGSVFSLGLLCCALGRLSVRDVAISADAVCQEAAQLCCGLTERELQRKNLQQTAGQRLFTRHGLTGARGEAESGFSTVLTHGLPVYQRLLSQGIDQECALLETLLHLMAVNGDTNVVSRGGMAGLLWLQHQAAEILANGGIKTPLAKARLRLFDAQCIARNLSPGGSADLLILTWFLAHIPDRPPYKHNNNNATGVSLC</sequence>
<dbReference type="RefSeq" id="WP_049597146.1">
    <property type="nucleotide sequence ID" value="NZ_CPYD01000002.1"/>
</dbReference>
<comment type="caution">
    <text evidence="8">The sequence shown here is derived from an EMBL/GenBank/DDBJ whole genome shotgun (WGS) entry which is preliminary data.</text>
</comment>
<keyword evidence="5 6" id="KW-0067">ATP-binding</keyword>
<dbReference type="Proteomes" id="UP001167864">
    <property type="component" value="Unassembled WGS sequence"/>
</dbReference>
<dbReference type="Proteomes" id="UP000040578">
    <property type="component" value="Unassembled WGS sequence"/>
</dbReference>
<keyword evidence="4 6" id="KW-0547">Nucleotide-binding</keyword>
<dbReference type="EMBL" id="JAUEHU010000031">
    <property type="protein sequence ID" value="MDN0089336.1"/>
    <property type="molecule type" value="Genomic_DNA"/>
</dbReference>
<dbReference type="HAMAP" id="MF_00397">
    <property type="entry name" value="CitG"/>
    <property type="match status" value="1"/>
</dbReference>
<dbReference type="InterPro" id="IPR002736">
    <property type="entry name" value="CitG"/>
</dbReference>
<dbReference type="InterPro" id="IPR017551">
    <property type="entry name" value="TriPribosyl-deP-CoA_syn_CitG"/>
</dbReference>
<dbReference type="PANTHER" id="PTHR30201:SF2">
    <property type="entry name" value="2-(5''-TRIPHOSPHORIBOSYL)-3'-DEPHOSPHOCOENZYME-A SYNTHASE"/>
    <property type="match status" value="1"/>
</dbReference>
<dbReference type="Pfam" id="PF01874">
    <property type="entry name" value="CitG"/>
    <property type="match status" value="1"/>
</dbReference>
<evidence type="ECO:0000256" key="4">
    <source>
        <dbReference type="ARBA" id="ARBA00022741"/>
    </source>
</evidence>
<dbReference type="NCBIfam" id="TIGR03125">
    <property type="entry name" value="citrate_citG"/>
    <property type="match status" value="1"/>
</dbReference>
<accession>A0AAW7K592</accession>
<dbReference type="FunFam" id="1.10.4200.10:FF:000001">
    <property type="entry name" value="Triphosphoribosyl-dephospho-CoA synthase CitG"/>
    <property type="match status" value="1"/>
</dbReference>
<dbReference type="GO" id="GO:0046917">
    <property type="term" value="F:triphosphoribosyl-dephospho-CoA synthase activity"/>
    <property type="evidence" value="ECO:0007669"/>
    <property type="project" value="UniProtKB-UniRule"/>
</dbReference>
<gene>
    <name evidence="6 8" type="primary">citG</name>
    <name evidence="7" type="ORF">ERS137967_00960</name>
    <name evidence="8" type="ORF">QVN42_18475</name>
</gene>
<organism evidence="8 10">
    <name type="scientific">Yersinia nurmii</name>
    <dbReference type="NCBI Taxonomy" id="685706"/>
    <lineage>
        <taxon>Bacteria</taxon>
        <taxon>Pseudomonadati</taxon>
        <taxon>Pseudomonadota</taxon>
        <taxon>Gammaproteobacteria</taxon>
        <taxon>Enterobacterales</taxon>
        <taxon>Yersiniaceae</taxon>
        <taxon>Yersinia</taxon>
    </lineage>
</organism>
<evidence type="ECO:0000256" key="2">
    <source>
        <dbReference type="ARBA" id="ARBA00006812"/>
    </source>
</evidence>
<reference evidence="7 9" key="1">
    <citation type="submission" date="2015-03" db="EMBL/GenBank/DDBJ databases">
        <authorList>
            <consortium name="Pathogen Informatics"/>
            <person name="Murphy D."/>
        </authorList>
    </citation>
    <scope>NUCLEOTIDE SEQUENCE [LARGE SCALE GENOMIC DNA]</scope>
    <source>
        <strain evidence="7">Type strain: CIP110231</strain>
        <strain evidence="9">type strain: CIP110231</strain>
    </source>
</reference>
<dbReference type="Gene3D" id="1.10.4200.10">
    <property type="entry name" value="Triphosphoribosyl-dephospho-CoA protein"/>
    <property type="match status" value="1"/>
</dbReference>
<dbReference type="GO" id="GO:0016757">
    <property type="term" value="F:glycosyltransferase activity"/>
    <property type="evidence" value="ECO:0007669"/>
    <property type="project" value="UniProtKB-KW"/>
</dbReference>
<name>A0AAW7K592_9GAMM</name>
<dbReference type="GO" id="GO:0051191">
    <property type="term" value="P:prosthetic group biosynthetic process"/>
    <property type="evidence" value="ECO:0007669"/>
    <property type="project" value="TreeGrafter"/>
</dbReference>
<reference evidence="8" key="2">
    <citation type="submission" date="2023-06" db="EMBL/GenBank/DDBJ databases">
        <authorList>
            <person name="Polev D.E."/>
            <person name="Saitova A.T."/>
            <person name="Bogumilchik E.A."/>
            <person name="Kokorina G.I."/>
            <person name="Voskresenskaia E.A."/>
        </authorList>
    </citation>
    <scope>NUCLEOTIDE SEQUENCE</scope>
    <source>
        <strain evidence="8">2145 StPb PI</strain>
    </source>
</reference>
<comment type="catalytic activity">
    <reaction evidence="1 6">
        <text>3'-dephospho-CoA + ATP = 2'-(5''-triphospho-alpha-D-ribosyl)-3'-dephospho-CoA + adenine</text>
        <dbReference type="Rhea" id="RHEA:15117"/>
        <dbReference type="ChEBI" id="CHEBI:16708"/>
        <dbReference type="ChEBI" id="CHEBI:30616"/>
        <dbReference type="ChEBI" id="CHEBI:57328"/>
        <dbReference type="ChEBI" id="CHEBI:61378"/>
        <dbReference type="EC" id="2.4.2.52"/>
    </reaction>
</comment>
<protein>
    <recommendedName>
        <fullName evidence="6">Probable 2-(5''-triphosphoribosyl)-3'-dephosphocoenzyme-A synthase</fullName>
        <shortName evidence="6">2-(5''-triphosphoribosyl)-3'-dephospho-CoA synthase</shortName>
        <ecNumber evidence="6">2.4.2.52</ecNumber>
    </recommendedName>
</protein>
<dbReference type="EMBL" id="CPYD01000002">
    <property type="protein sequence ID" value="CNE17803.1"/>
    <property type="molecule type" value="Genomic_DNA"/>
</dbReference>
<keyword evidence="3 6" id="KW-0808">Transferase</keyword>
<dbReference type="EC" id="2.4.2.52" evidence="6"/>
<evidence type="ECO:0000256" key="1">
    <source>
        <dbReference type="ARBA" id="ARBA00001210"/>
    </source>
</evidence>
<keyword evidence="9" id="KW-1185">Reference proteome</keyword>
<comment type="similarity">
    <text evidence="2 6">Belongs to the CitG/MdcB family.</text>
</comment>
<evidence type="ECO:0000313" key="8">
    <source>
        <dbReference type="EMBL" id="MDN0089336.1"/>
    </source>
</evidence>
<evidence type="ECO:0000256" key="5">
    <source>
        <dbReference type="ARBA" id="ARBA00022840"/>
    </source>
</evidence>
<proteinExistence type="inferred from homology"/>
<evidence type="ECO:0000313" key="9">
    <source>
        <dbReference type="Proteomes" id="UP000040578"/>
    </source>
</evidence>